<evidence type="ECO:0000256" key="7">
    <source>
        <dbReference type="ARBA" id="ARBA00022908"/>
    </source>
</evidence>
<keyword evidence="6" id="KW-0460">Magnesium</keyword>
<gene>
    <name evidence="12" type="ORF">O181_009192</name>
</gene>
<keyword evidence="7" id="KW-0229">DNA integration</keyword>
<dbReference type="GO" id="GO:0003964">
    <property type="term" value="F:RNA-directed DNA polymerase activity"/>
    <property type="evidence" value="ECO:0007669"/>
    <property type="project" value="UniProtKB-KW"/>
</dbReference>
<feature type="domain" description="Retroviral polymerase SH3-like" evidence="11">
    <location>
        <begin position="55"/>
        <end position="117"/>
    </location>
</feature>
<dbReference type="Proteomes" id="UP000765509">
    <property type="component" value="Unassembled WGS sequence"/>
</dbReference>
<keyword evidence="4" id="KW-0255">Endonuclease</keyword>
<sequence>MLNSTKLPNSYWAEAVSTAFLLSNSVPTPSRHNHLPHTLWTGLPPRIKKLRVFGCQAIVMTPKEHRDSKLGPIGVEGVLLGYKNNNSAYQILCLSDRKILISRHVRFNEAVFPWLKQQGNDLLPLNLPWETLNEPLSEPQLSPTANLTLDIQELLDVPQVPMSHDSTSHPALVDETQLADDPAPPSSNCDPARLPTRIKFIGPRHPTLLSSDINPYNILPYPRRAGALLMTLDDTPSTINKAINCPSKEVGLEEINKELSSMKKLRLWDVIEIDPTYKLGL</sequence>
<keyword evidence="10" id="KW-0233">DNA recombination</keyword>
<keyword evidence="13" id="KW-1185">Reference proteome</keyword>
<proteinExistence type="predicted"/>
<dbReference type="GO" id="GO:0006310">
    <property type="term" value="P:DNA recombination"/>
    <property type="evidence" value="ECO:0007669"/>
    <property type="project" value="UniProtKB-KW"/>
</dbReference>
<dbReference type="GO" id="GO:0016787">
    <property type="term" value="F:hydrolase activity"/>
    <property type="evidence" value="ECO:0007669"/>
    <property type="project" value="UniProtKB-KW"/>
</dbReference>
<dbReference type="GO" id="GO:0004519">
    <property type="term" value="F:endonuclease activity"/>
    <property type="evidence" value="ECO:0007669"/>
    <property type="project" value="UniProtKB-KW"/>
</dbReference>
<evidence type="ECO:0000259" key="11">
    <source>
        <dbReference type="Pfam" id="PF25597"/>
    </source>
</evidence>
<evidence type="ECO:0000256" key="10">
    <source>
        <dbReference type="ARBA" id="ARBA00023172"/>
    </source>
</evidence>
<evidence type="ECO:0000313" key="12">
    <source>
        <dbReference type="EMBL" id="MBW0469477.1"/>
    </source>
</evidence>
<dbReference type="GO" id="GO:0003887">
    <property type="term" value="F:DNA-directed DNA polymerase activity"/>
    <property type="evidence" value="ECO:0007669"/>
    <property type="project" value="UniProtKB-KW"/>
</dbReference>
<keyword evidence="1" id="KW-0548">Nucleotidyltransferase</keyword>
<dbReference type="InterPro" id="IPR057670">
    <property type="entry name" value="SH3_retrovirus"/>
</dbReference>
<dbReference type="InterPro" id="IPR039537">
    <property type="entry name" value="Retrotran_Ty1/copia-like"/>
</dbReference>
<keyword evidence="5" id="KW-0378">Hydrolase</keyword>
<keyword evidence="9" id="KW-0808">Transferase</keyword>
<evidence type="ECO:0000256" key="9">
    <source>
        <dbReference type="ARBA" id="ARBA00022932"/>
    </source>
</evidence>
<evidence type="ECO:0000256" key="2">
    <source>
        <dbReference type="ARBA" id="ARBA00022722"/>
    </source>
</evidence>
<name>A0A9Q3BQB9_9BASI</name>
<dbReference type="OrthoDB" id="122986at2759"/>
<keyword evidence="9" id="KW-0239">DNA-directed DNA polymerase</keyword>
<keyword evidence="2" id="KW-0540">Nuclease</keyword>
<evidence type="ECO:0000313" key="13">
    <source>
        <dbReference type="Proteomes" id="UP000765509"/>
    </source>
</evidence>
<evidence type="ECO:0000256" key="3">
    <source>
        <dbReference type="ARBA" id="ARBA00022723"/>
    </source>
</evidence>
<comment type="caution">
    <text evidence="12">The sequence shown here is derived from an EMBL/GenBank/DDBJ whole genome shotgun (WGS) entry which is preliminary data.</text>
</comment>
<protein>
    <recommendedName>
        <fullName evidence="11">Retroviral polymerase SH3-like domain-containing protein</fullName>
    </recommendedName>
</protein>
<evidence type="ECO:0000256" key="1">
    <source>
        <dbReference type="ARBA" id="ARBA00022695"/>
    </source>
</evidence>
<dbReference type="Pfam" id="PF25597">
    <property type="entry name" value="SH3_retrovirus"/>
    <property type="match status" value="1"/>
</dbReference>
<dbReference type="PANTHER" id="PTHR42648:SF11">
    <property type="entry name" value="TRANSPOSON TY4-P GAG-POL POLYPROTEIN"/>
    <property type="match status" value="1"/>
</dbReference>
<keyword evidence="3" id="KW-0479">Metal-binding</keyword>
<dbReference type="PANTHER" id="PTHR42648">
    <property type="entry name" value="TRANSPOSASE, PUTATIVE-RELATED"/>
    <property type="match status" value="1"/>
</dbReference>
<dbReference type="AlphaFoldDB" id="A0A9Q3BQB9"/>
<evidence type="ECO:0000256" key="4">
    <source>
        <dbReference type="ARBA" id="ARBA00022759"/>
    </source>
</evidence>
<evidence type="ECO:0000256" key="5">
    <source>
        <dbReference type="ARBA" id="ARBA00022801"/>
    </source>
</evidence>
<evidence type="ECO:0000256" key="6">
    <source>
        <dbReference type="ARBA" id="ARBA00022842"/>
    </source>
</evidence>
<evidence type="ECO:0000256" key="8">
    <source>
        <dbReference type="ARBA" id="ARBA00022918"/>
    </source>
</evidence>
<reference evidence="12" key="1">
    <citation type="submission" date="2021-03" db="EMBL/GenBank/DDBJ databases">
        <title>Draft genome sequence of rust myrtle Austropuccinia psidii MF-1, a brazilian biotype.</title>
        <authorList>
            <person name="Quecine M.C."/>
            <person name="Pachon D.M.R."/>
            <person name="Bonatelli M.L."/>
            <person name="Correr F.H."/>
            <person name="Franceschini L.M."/>
            <person name="Leite T.F."/>
            <person name="Margarido G.R.A."/>
            <person name="Almeida C.A."/>
            <person name="Ferrarezi J.A."/>
            <person name="Labate C.A."/>
        </authorList>
    </citation>
    <scope>NUCLEOTIDE SEQUENCE</scope>
    <source>
        <strain evidence="12">MF-1</strain>
    </source>
</reference>
<keyword evidence="8" id="KW-0695">RNA-directed DNA polymerase</keyword>
<dbReference type="GO" id="GO:0046872">
    <property type="term" value="F:metal ion binding"/>
    <property type="evidence" value="ECO:0007669"/>
    <property type="project" value="UniProtKB-KW"/>
</dbReference>
<dbReference type="EMBL" id="AVOT02002197">
    <property type="protein sequence ID" value="MBW0469477.1"/>
    <property type="molecule type" value="Genomic_DNA"/>
</dbReference>
<accession>A0A9Q3BQB9</accession>
<organism evidence="12 13">
    <name type="scientific">Austropuccinia psidii MF-1</name>
    <dbReference type="NCBI Taxonomy" id="1389203"/>
    <lineage>
        <taxon>Eukaryota</taxon>
        <taxon>Fungi</taxon>
        <taxon>Dikarya</taxon>
        <taxon>Basidiomycota</taxon>
        <taxon>Pucciniomycotina</taxon>
        <taxon>Pucciniomycetes</taxon>
        <taxon>Pucciniales</taxon>
        <taxon>Sphaerophragmiaceae</taxon>
        <taxon>Austropuccinia</taxon>
    </lineage>
</organism>
<dbReference type="GO" id="GO:0015074">
    <property type="term" value="P:DNA integration"/>
    <property type="evidence" value="ECO:0007669"/>
    <property type="project" value="UniProtKB-KW"/>
</dbReference>